<dbReference type="STRING" id="105231.A0A1Y1I1B4"/>
<keyword evidence="6" id="KW-0249">Electron transport</keyword>
<protein>
    <submittedName>
        <fullName evidence="9">NADH-ubiquinone oxidoreductase 1 alpha subcomplex subunit 5</fullName>
    </submittedName>
</protein>
<evidence type="ECO:0000256" key="5">
    <source>
        <dbReference type="ARBA" id="ARBA00022792"/>
    </source>
</evidence>
<evidence type="ECO:0000256" key="7">
    <source>
        <dbReference type="ARBA" id="ARBA00023128"/>
    </source>
</evidence>
<evidence type="ECO:0000256" key="6">
    <source>
        <dbReference type="ARBA" id="ARBA00022982"/>
    </source>
</evidence>
<comment type="similarity">
    <text evidence="2">Belongs to the complex I NDUFA5 subunit family.</text>
</comment>
<evidence type="ECO:0000256" key="2">
    <source>
        <dbReference type="ARBA" id="ARBA00010261"/>
    </source>
</evidence>
<keyword evidence="4" id="KW-0679">Respiratory chain</keyword>
<evidence type="ECO:0000256" key="1">
    <source>
        <dbReference type="ARBA" id="ARBA00004443"/>
    </source>
</evidence>
<dbReference type="OMA" id="HRLKVCR"/>
<dbReference type="OrthoDB" id="286811at2759"/>
<dbReference type="InterPro" id="IPR006806">
    <property type="entry name" value="NDUFA5"/>
</dbReference>
<evidence type="ECO:0000313" key="10">
    <source>
        <dbReference type="Proteomes" id="UP000054558"/>
    </source>
</evidence>
<keyword evidence="7" id="KW-0496">Mitochondrion</keyword>
<accession>A0A1Y1I1B4</accession>
<dbReference type="Proteomes" id="UP000054558">
    <property type="component" value="Unassembled WGS sequence"/>
</dbReference>
<comment type="subcellular location">
    <subcellularLocation>
        <location evidence="1">Mitochondrion inner membrane</location>
        <topology evidence="1">Peripheral membrane protein</topology>
        <orientation evidence="1">Matrix side</orientation>
    </subcellularLocation>
</comment>
<evidence type="ECO:0000313" key="9">
    <source>
        <dbReference type="EMBL" id="GAQ81908.1"/>
    </source>
</evidence>
<keyword evidence="9" id="KW-0830">Ubiquinone</keyword>
<name>A0A1Y1I1B4_KLENI</name>
<dbReference type="PANTHER" id="PTHR12653:SF0">
    <property type="entry name" value="NADH DEHYDROGENASE [UBIQUINONE] 1 ALPHA SUBCOMPLEX SUBUNIT 5"/>
    <property type="match status" value="1"/>
</dbReference>
<evidence type="ECO:0000256" key="8">
    <source>
        <dbReference type="ARBA" id="ARBA00023136"/>
    </source>
</evidence>
<proteinExistence type="inferred from homology"/>
<dbReference type="EMBL" id="DF237043">
    <property type="protein sequence ID" value="GAQ81908.1"/>
    <property type="molecule type" value="Genomic_DNA"/>
</dbReference>
<dbReference type="AlphaFoldDB" id="A0A1Y1I1B4"/>
<dbReference type="GO" id="GO:0045271">
    <property type="term" value="C:respiratory chain complex I"/>
    <property type="evidence" value="ECO:0000318"/>
    <property type="project" value="GO_Central"/>
</dbReference>
<evidence type="ECO:0000256" key="3">
    <source>
        <dbReference type="ARBA" id="ARBA00022448"/>
    </source>
</evidence>
<sequence length="137" mass="15722">MFLRRFTGPLLSAAKESTGIVGLDVVPNAREVLIGLYDQTLKVVKDQIPEQAEYRRSVERITNYRLKVCQEEEEHDRIEQRIGCGQVEELIEQANDELELIPVMVESKPWEVPEGYKVEIIEDTEPIPAHIPQHLST</sequence>
<dbReference type="Pfam" id="PF04716">
    <property type="entry name" value="ETC_C1_NDUFA5"/>
    <property type="match status" value="1"/>
</dbReference>
<keyword evidence="10" id="KW-1185">Reference proteome</keyword>
<dbReference type="PANTHER" id="PTHR12653">
    <property type="entry name" value="NADH-UBIQUINONE OXIDOREDUCTASE 13 KD-B SUBUNIT"/>
    <property type="match status" value="1"/>
</dbReference>
<dbReference type="GO" id="GO:0005743">
    <property type="term" value="C:mitochondrial inner membrane"/>
    <property type="evidence" value="ECO:0007669"/>
    <property type="project" value="UniProtKB-SubCell"/>
</dbReference>
<keyword evidence="8" id="KW-0472">Membrane</keyword>
<keyword evidence="5" id="KW-0999">Mitochondrion inner membrane</keyword>
<keyword evidence="3" id="KW-0813">Transport</keyword>
<evidence type="ECO:0000256" key="4">
    <source>
        <dbReference type="ARBA" id="ARBA00022660"/>
    </source>
</evidence>
<dbReference type="GO" id="GO:0022904">
    <property type="term" value="P:respiratory electron transport chain"/>
    <property type="evidence" value="ECO:0000318"/>
    <property type="project" value="GO_Central"/>
</dbReference>
<gene>
    <name evidence="9" type="ORF">KFL_000940180</name>
</gene>
<reference evidence="9 10" key="1">
    <citation type="journal article" date="2014" name="Nat. Commun.">
        <title>Klebsormidium flaccidum genome reveals primary factors for plant terrestrial adaptation.</title>
        <authorList>
            <person name="Hori K."/>
            <person name="Maruyama F."/>
            <person name="Fujisawa T."/>
            <person name="Togashi T."/>
            <person name="Yamamoto N."/>
            <person name="Seo M."/>
            <person name="Sato S."/>
            <person name="Yamada T."/>
            <person name="Mori H."/>
            <person name="Tajima N."/>
            <person name="Moriyama T."/>
            <person name="Ikeuchi M."/>
            <person name="Watanabe M."/>
            <person name="Wada H."/>
            <person name="Kobayashi K."/>
            <person name="Saito M."/>
            <person name="Masuda T."/>
            <person name="Sasaki-Sekimoto Y."/>
            <person name="Mashiguchi K."/>
            <person name="Awai K."/>
            <person name="Shimojima M."/>
            <person name="Masuda S."/>
            <person name="Iwai M."/>
            <person name="Nobusawa T."/>
            <person name="Narise T."/>
            <person name="Kondo S."/>
            <person name="Saito H."/>
            <person name="Sato R."/>
            <person name="Murakawa M."/>
            <person name="Ihara Y."/>
            <person name="Oshima-Yamada Y."/>
            <person name="Ohtaka K."/>
            <person name="Satoh M."/>
            <person name="Sonobe K."/>
            <person name="Ishii M."/>
            <person name="Ohtani R."/>
            <person name="Kanamori-Sato M."/>
            <person name="Honoki R."/>
            <person name="Miyazaki D."/>
            <person name="Mochizuki H."/>
            <person name="Umetsu J."/>
            <person name="Higashi K."/>
            <person name="Shibata D."/>
            <person name="Kamiya Y."/>
            <person name="Sato N."/>
            <person name="Nakamura Y."/>
            <person name="Tabata S."/>
            <person name="Ida S."/>
            <person name="Kurokawa K."/>
            <person name="Ohta H."/>
        </authorList>
    </citation>
    <scope>NUCLEOTIDE SEQUENCE [LARGE SCALE GENOMIC DNA]</scope>
    <source>
        <strain evidence="9 10">NIES-2285</strain>
    </source>
</reference>
<organism evidence="9 10">
    <name type="scientific">Klebsormidium nitens</name>
    <name type="common">Green alga</name>
    <name type="synonym">Ulothrix nitens</name>
    <dbReference type="NCBI Taxonomy" id="105231"/>
    <lineage>
        <taxon>Eukaryota</taxon>
        <taxon>Viridiplantae</taxon>
        <taxon>Streptophyta</taxon>
        <taxon>Klebsormidiophyceae</taxon>
        <taxon>Klebsormidiales</taxon>
        <taxon>Klebsormidiaceae</taxon>
        <taxon>Klebsormidium</taxon>
    </lineage>
</organism>